<reference evidence="15" key="1">
    <citation type="submission" date="2018-01" db="EMBL/GenBank/DDBJ databases">
        <authorList>
            <person name="Li J."/>
        </authorList>
    </citation>
    <scope>NUCLEOTIDE SEQUENCE [LARGE SCALE GENOMIC DNA]</scope>
    <source>
        <strain evidence="15">592</strain>
    </source>
</reference>
<dbReference type="SMART" id="SM01009">
    <property type="entry name" value="AlkA_N"/>
    <property type="match status" value="1"/>
</dbReference>
<dbReference type="GO" id="GO:0006285">
    <property type="term" value="P:base-excision repair, AP site formation"/>
    <property type="evidence" value="ECO:0007669"/>
    <property type="project" value="TreeGrafter"/>
</dbReference>
<dbReference type="InterPro" id="IPR051912">
    <property type="entry name" value="Alkylbase_DNA_Glycosylase/TA"/>
</dbReference>
<keyword evidence="8" id="KW-0862">Zinc</keyword>
<dbReference type="GO" id="GO:0008270">
    <property type="term" value="F:zinc ion binding"/>
    <property type="evidence" value="ECO:0007669"/>
    <property type="project" value="InterPro"/>
</dbReference>
<dbReference type="Gene3D" id="3.30.310.20">
    <property type="entry name" value="DNA-3-methyladenine glycosylase AlkA, N-terminal domain"/>
    <property type="match status" value="1"/>
</dbReference>
<dbReference type="SUPFAM" id="SSF55945">
    <property type="entry name" value="TATA-box binding protein-like"/>
    <property type="match status" value="1"/>
</dbReference>
<dbReference type="GO" id="GO:0043916">
    <property type="term" value="F:DNA-7-methylguanine glycosylase activity"/>
    <property type="evidence" value="ECO:0007669"/>
    <property type="project" value="TreeGrafter"/>
</dbReference>
<dbReference type="GO" id="GO:0008725">
    <property type="term" value="F:DNA-3-methyladenine glycosylase activity"/>
    <property type="evidence" value="ECO:0007669"/>
    <property type="project" value="TreeGrafter"/>
</dbReference>
<evidence type="ECO:0000256" key="5">
    <source>
        <dbReference type="ARBA" id="ARBA00022679"/>
    </source>
</evidence>
<dbReference type="AlphaFoldDB" id="A0A2S0WKE4"/>
<dbReference type="InterPro" id="IPR037046">
    <property type="entry name" value="AlkA_N_sf"/>
</dbReference>
<dbReference type="InterPro" id="IPR035451">
    <property type="entry name" value="Ada-like_dom_sf"/>
</dbReference>
<dbReference type="KEGG" id="aez:C3E78_06135"/>
<dbReference type="Gene3D" id="1.10.1670.10">
    <property type="entry name" value="Helix-hairpin-Helix base-excision DNA repair enzymes (C-terminal)"/>
    <property type="match status" value="1"/>
</dbReference>
<evidence type="ECO:0000256" key="6">
    <source>
        <dbReference type="ARBA" id="ARBA00022723"/>
    </source>
</evidence>
<dbReference type="InterPro" id="IPR004026">
    <property type="entry name" value="Ada_DNA_repair_Zn-bd"/>
</dbReference>
<dbReference type="Gene3D" id="1.10.340.30">
    <property type="entry name" value="Hypothetical protein, domain 2"/>
    <property type="match status" value="1"/>
</dbReference>
<evidence type="ECO:0000256" key="1">
    <source>
        <dbReference type="ARBA" id="ARBA00000086"/>
    </source>
</evidence>
<dbReference type="GO" id="GO:0008168">
    <property type="term" value="F:methyltransferase activity"/>
    <property type="evidence" value="ECO:0007669"/>
    <property type="project" value="UniProtKB-KW"/>
</dbReference>
<comment type="cofactor">
    <cofactor evidence="2">
        <name>Zn(2+)</name>
        <dbReference type="ChEBI" id="CHEBI:29105"/>
    </cofactor>
</comment>
<keyword evidence="4" id="KW-0489">Methyltransferase</keyword>
<dbReference type="OrthoDB" id="9811249at2"/>
<dbReference type="Pfam" id="PF00730">
    <property type="entry name" value="HhH-GPD"/>
    <property type="match status" value="1"/>
</dbReference>
<evidence type="ECO:0000313" key="15">
    <source>
        <dbReference type="Proteomes" id="UP000244384"/>
    </source>
</evidence>
<dbReference type="RefSeq" id="WP_108577465.1">
    <property type="nucleotide sequence ID" value="NZ_CP026952.1"/>
</dbReference>
<dbReference type="GO" id="GO:0006307">
    <property type="term" value="P:DNA alkylation repair"/>
    <property type="evidence" value="ECO:0007669"/>
    <property type="project" value="TreeGrafter"/>
</dbReference>
<keyword evidence="5" id="KW-0808">Transferase</keyword>
<dbReference type="SMART" id="SM00478">
    <property type="entry name" value="ENDO3c"/>
    <property type="match status" value="1"/>
</dbReference>
<evidence type="ECO:0000256" key="3">
    <source>
        <dbReference type="ARBA" id="ARBA00012000"/>
    </source>
</evidence>
<keyword evidence="10" id="KW-0238">DNA-binding</keyword>
<dbReference type="GO" id="GO:0003700">
    <property type="term" value="F:DNA-binding transcription factor activity"/>
    <property type="evidence" value="ECO:0007669"/>
    <property type="project" value="InterPro"/>
</dbReference>
<dbReference type="Proteomes" id="UP000244384">
    <property type="component" value="Chromosome"/>
</dbReference>
<keyword evidence="6" id="KW-0479">Metal-binding</keyword>
<dbReference type="InterPro" id="IPR018060">
    <property type="entry name" value="HTH_AraC"/>
</dbReference>
<dbReference type="CDD" id="cd00056">
    <property type="entry name" value="ENDO3c"/>
    <property type="match status" value="1"/>
</dbReference>
<keyword evidence="9" id="KW-0805">Transcription regulation</keyword>
<dbReference type="SMART" id="SM00342">
    <property type="entry name" value="HTH_ARAC"/>
    <property type="match status" value="1"/>
</dbReference>
<dbReference type="EMBL" id="CP026952">
    <property type="protein sequence ID" value="AWB91819.1"/>
    <property type="molecule type" value="Genomic_DNA"/>
</dbReference>
<evidence type="ECO:0000256" key="4">
    <source>
        <dbReference type="ARBA" id="ARBA00022603"/>
    </source>
</evidence>
<dbReference type="GO" id="GO:0005737">
    <property type="term" value="C:cytoplasm"/>
    <property type="evidence" value="ECO:0007669"/>
    <property type="project" value="TreeGrafter"/>
</dbReference>
<evidence type="ECO:0000256" key="2">
    <source>
        <dbReference type="ARBA" id="ARBA00001947"/>
    </source>
</evidence>
<sequence>MITDHERCYRAVQARDARFDGVFYTAVRTTGIYCRPSCPAVTPKAENVTFHATAAAAQEAGYRACRRCRPDTTPGSPLWNVRADAVGRAMRLIADGVIEREGVEGLADRLGYSQRHVTRMLTQELGAGPLALARSNRAHAARVLIETTEMPMADIAFAAGFASIRQFNDSVRRTYALTPTQMRGRRRSTPTGCITVRLAVRQPFHAESLLDFLAAHVLPGVETVQGRTYARVVRLPHGLGVMALTVHDDRVDCELELADLRDTAVAIGRARRMLDLDADPVAIDEVLGADRVLAPLVADAPGLRVPSHVDGFELAVRTIVGQQVSVAGANTVLGRQVPTRGVPVDFALAARFGLTHAFPPPEAFADADPTSLGMPQSRARTIIGLSQAVADGKLDLDPGVDRDEVREQLLQMRGIGPWTADYIVMRGLGHPDVLLTTDLVLKRELERHGLTTDDTDRWRPWRSYAGMHLWRATSALERSAP</sequence>
<evidence type="ECO:0000256" key="8">
    <source>
        <dbReference type="ARBA" id="ARBA00022833"/>
    </source>
</evidence>
<evidence type="ECO:0000313" key="14">
    <source>
        <dbReference type="EMBL" id="AWB91819.1"/>
    </source>
</evidence>
<organism evidence="14 15">
    <name type="scientific">Aeromicrobium chenweiae</name>
    <dbReference type="NCBI Taxonomy" id="2079793"/>
    <lineage>
        <taxon>Bacteria</taxon>
        <taxon>Bacillati</taxon>
        <taxon>Actinomycetota</taxon>
        <taxon>Actinomycetes</taxon>
        <taxon>Propionibacteriales</taxon>
        <taxon>Nocardioidaceae</taxon>
        <taxon>Aeromicrobium</taxon>
    </lineage>
</organism>
<accession>A0A5F2F0J9</accession>
<dbReference type="PANTHER" id="PTHR43003">
    <property type="entry name" value="DNA-3-METHYLADENINE GLYCOSYLASE"/>
    <property type="match status" value="1"/>
</dbReference>
<evidence type="ECO:0000256" key="10">
    <source>
        <dbReference type="ARBA" id="ARBA00023125"/>
    </source>
</evidence>
<dbReference type="GO" id="GO:0043565">
    <property type="term" value="F:sequence-specific DNA binding"/>
    <property type="evidence" value="ECO:0007669"/>
    <property type="project" value="InterPro"/>
</dbReference>
<dbReference type="SUPFAM" id="SSF57884">
    <property type="entry name" value="Ada DNA repair protein, N-terminal domain (N-Ada 10)"/>
    <property type="match status" value="1"/>
</dbReference>
<dbReference type="Pfam" id="PF02805">
    <property type="entry name" value="Ada_Zn_binding"/>
    <property type="match status" value="1"/>
</dbReference>
<dbReference type="GO" id="GO:0032993">
    <property type="term" value="C:protein-DNA complex"/>
    <property type="evidence" value="ECO:0007669"/>
    <property type="project" value="TreeGrafter"/>
</dbReference>
<dbReference type="EC" id="3.2.2.21" evidence="3"/>
<dbReference type="Pfam" id="PF06029">
    <property type="entry name" value="AlkA_N"/>
    <property type="match status" value="1"/>
</dbReference>
<keyword evidence="15" id="KW-1185">Reference proteome</keyword>
<comment type="catalytic activity">
    <reaction evidence="1">
        <text>Hydrolysis of alkylated DNA, releasing 3-methyladenine, 3-methylguanine, 7-methylguanine and 7-methyladenine.</text>
        <dbReference type="EC" id="3.2.2.21"/>
    </reaction>
</comment>
<dbReference type="GO" id="GO:0032131">
    <property type="term" value="F:alkylated DNA binding"/>
    <property type="evidence" value="ECO:0007669"/>
    <property type="project" value="TreeGrafter"/>
</dbReference>
<gene>
    <name evidence="14" type="ORF">C3E78_06135</name>
</gene>
<evidence type="ECO:0000256" key="7">
    <source>
        <dbReference type="ARBA" id="ARBA00022763"/>
    </source>
</evidence>
<keyword evidence="13" id="KW-0234">DNA repair</keyword>
<accession>A0A2S0WKE4</accession>
<dbReference type="Gene3D" id="3.40.10.10">
    <property type="entry name" value="DNA Methylphosphotriester Repair Domain"/>
    <property type="match status" value="1"/>
</dbReference>
<dbReference type="InterPro" id="IPR023170">
    <property type="entry name" value="HhH_base_excis_C"/>
</dbReference>
<name>A0A2S0WKE4_9ACTN</name>
<dbReference type="InterPro" id="IPR009057">
    <property type="entry name" value="Homeodomain-like_sf"/>
</dbReference>
<protein>
    <recommendedName>
        <fullName evidence="3">DNA-3-methyladenine glycosylase II</fullName>
        <ecNumber evidence="3">3.2.2.21</ecNumber>
    </recommendedName>
</protein>
<dbReference type="PROSITE" id="PS00041">
    <property type="entry name" value="HTH_ARAC_FAMILY_1"/>
    <property type="match status" value="1"/>
</dbReference>
<dbReference type="InterPro" id="IPR010316">
    <property type="entry name" value="AlkA_N"/>
</dbReference>
<dbReference type="InterPro" id="IPR003265">
    <property type="entry name" value="HhH-GPD_domain"/>
</dbReference>
<dbReference type="SUPFAM" id="SSF46689">
    <property type="entry name" value="Homeodomain-like"/>
    <property type="match status" value="1"/>
</dbReference>
<dbReference type="GO" id="GO:0032259">
    <property type="term" value="P:methylation"/>
    <property type="evidence" value="ECO:0007669"/>
    <property type="project" value="UniProtKB-KW"/>
</dbReference>
<keyword evidence="7" id="KW-0227">DNA damage</keyword>
<evidence type="ECO:0000256" key="12">
    <source>
        <dbReference type="ARBA" id="ARBA00023163"/>
    </source>
</evidence>
<dbReference type="PROSITE" id="PS01124">
    <property type="entry name" value="HTH_ARAC_FAMILY_2"/>
    <property type="match status" value="1"/>
</dbReference>
<dbReference type="InterPro" id="IPR018062">
    <property type="entry name" value="HTH_AraC-typ_CS"/>
</dbReference>
<dbReference type="InterPro" id="IPR011257">
    <property type="entry name" value="DNA_glycosylase"/>
</dbReference>
<keyword evidence="11" id="KW-0010">Activator</keyword>
<dbReference type="Pfam" id="PF12833">
    <property type="entry name" value="HTH_18"/>
    <property type="match status" value="1"/>
</dbReference>
<evidence type="ECO:0000256" key="11">
    <source>
        <dbReference type="ARBA" id="ARBA00023159"/>
    </source>
</evidence>
<dbReference type="PANTHER" id="PTHR43003:SF13">
    <property type="entry name" value="DNA-3-METHYLADENINE GLYCOSYLASE 2"/>
    <property type="match status" value="1"/>
</dbReference>
<evidence type="ECO:0000256" key="13">
    <source>
        <dbReference type="ARBA" id="ARBA00023204"/>
    </source>
</evidence>
<dbReference type="Gene3D" id="1.10.10.60">
    <property type="entry name" value="Homeodomain-like"/>
    <property type="match status" value="1"/>
</dbReference>
<evidence type="ECO:0000256" key="9">
    <source>
        <dbReference type="ARBA" id="ARBA00023015"/>
    </source>
</evidence>
<dbReference type="SUPFAM" id="SSF48150">
    <property type="entry name" value="DNA-glycosylase"/>
    <property type="match status" value="1"/>
</dbReference>
<dbReference type="FunFam" id="3.40.10.10:FF:000001">
    <property type="entry name" value="DNA-3-methyladenine glycosylase 2"/>
    <property type="match status" value="1"/>
</dbReference>
<keyword evidence="12" id="KW-0804">Transcription</keyword>
<proteinExistence type="predicted"/>